<dbReference type="Gene3D" id="3.40.50.300">
    <property type="entry name" value="P-loop containing nucleotide triphosphate hydrolases"/>
    <property type="match status" value="1"/>
</dbReference>
<keyword evidence="11" id="KW-1185">Reference proteome</keyword>
<dbReference type="InterPro" id="IPR027094">
    <property type="entry name" value="Mitofusin_fam"/>
</dbReference>
<keyword evidence="8" id="KW-1133">Transmembrane helix</keyword>
<evidence type="ECO:0000313" key="10">
    <source>
        <dbReference type="EMBL" id="KIL36677.1"/>
    </source>
</evidence>
<reference evidence="10 11" key="1">
    <citation type="submission" date="2014-12" db="EMBL/GenBank/DDBJ databases">
        <title>Draft genome sequence of Cohnella kolymensis strain B-2846.</title>
        <authorList>
            <person name="Karlyshev A.V."/>
            <person name="Kudryashova E.B."/>
        </authorList>
    </citation>
    <scope>NUCLEOTIDE SEQUENCE [LARGE SCALE GENOMIC DNA]</scope>
    <source>
        <strain evidence="10 11">VKM B-2846</strain>
    </source>
</reference>
<keyword evidence="5" id="KW-0342">GTP-binding</keyword>
<dbReference type="Proteomes" id="UP000054526">
    <property type="component" value="Unassembled WGS sequence"/>
</dbReference>
<keyword evidence="2" id="KW-0547">Nucleotide-binding</keyword>
<comment type="subcellular location">
    <subcellularLocation>
        <location evidence="1">Membrane</location>
    </subcellularLocation>
</comment>
<evidence type="ECO:0000256" key="4">
    <source>
        <dbReference type="ARBA" id="ARBA00023054"/>
    </source>
</evidence>
<gene>
    <name evidence="10" type="ORF">SD71_06655</name>
</gene>
<dbReference type="InterPro" id="IPR027417">
    <property type="entry name" value="P-loop_NTPase"/>
</dbReference>
<dbReference type="Pfam" id="PF00350">
    <property type="entry name" value="Dynamin_N"/>
    <property type="match status" value="1"/>
</dbReference>
<evidence type="ECO:0000256" key="6">
    <source>
        <dbReference type="ARBA" id="ARBA00023136"/>
    </source>
</evidence>
<dbReference type="PANTHER" id="PTHR10465:SF0">
    <property type="entry name" value="SARCALUMENIN"/>
    <property type="match status" value="1"/>
</dbReference>
<dbReference type="RefSeq" id="WP_041061251.1">
    <property type="nucleotide sequence ID" value="NZ_JXAL01000006.1"/>
</dbReference>
<keyword evidence="6 8" id="KW-0472">Membrane</keyword>
<organism evidence="10 11">
    <name type="scientific">Cohnella kolymensis</name>
    <dbReference type="NCBI Taxonomy" id="1590652"/>
    <lineage>
        <taxon>Bacteria</taxon>
        <taxon>Bacillati</taxon>
        <taxon>Bacillota</taxon>
        <taxon>Bacilli</taxon>
        <taxon>Bacillales</taxon>
        <taxon>Paenibacillaceae</taxon>
        <taxon>Cohnella</taxon>
    </lineage>
</organism>
<evidence type="ECO:0000256" key="3">
    <source>
        <dbReference type="ARBA" id="ARBA00022801"/>
    </source>
</evidence>
<comment type="caution">
    <text evidence="10">The sequence shown here is derived from an EMBL/GenBank/DDBJ whole genome shotgun (WGS) entry which is preliminary data.</text>
</comment>
<sequence length="618" mass="69528">MGIEVDRLDFLANKQQLHNVFTELKSLLTASGFGDRIEAAIQRLHRERMNLLVVGEFSRGKSTFINALLGSPVLPSKVNPTTATINVIVPGTESKMEMIYHDGRREEQPLPSDKINKFLEDKVTVANQQANEIRQVVLTLPGPMEEWNCTIVDTPGVNDLEDMREDVTFRYLRQADACIVLLDAHQPLSRSERAFIRDKVLANDIHRLMFVINRMDESAPMPDGEIAARLKTHVFNLLREELPDIVDPLVHAVSSKETLRAKFKSENSMWRDSFALFERELYRFLSGHATQGRLPDHADAAIGIAADGLRAVRDELSVQAGNGEEFGRQILRLEQEARQREEQLEAVSVYLDGQSIELARRLRKLVEDGFGALRERLAEQAALCDNEEDLQRLKSSISSGVRDQMQALAQELSDYKRELSRTLADRFRSLFSDEYSLPVVLGDRSLNSWQGDRSVDLGIQGVNTADASDTPGILLGYAAAGGMLGYIGAALLGPIGVAAAIVGSLIMGGKFEEERKRKAYEQAKEQAIQQLRAQIGSVIEHAREHAEHMAQTEIAPLEARFRDRIRSRLHAIRRLLQEQTDSVKLDRRSTEERADQLRALGNRLKDILENLYLIRRPS</sequence>
<evidence type="ECO:0000256" key="5">
    <source>
        <dbReference type="ARBA" id="ARBA00023134"/>
    </source>
</evidence>
<dbReference type="PROSITE" id="PS51718">
    <property type="entry name" value="G_DYNAMIN_2"/>
    <property type="match status" value="1"/>
</dbReference>
<evidence type="ECO:0000313" key="11">
    <source>
        <dbReference type="Proteomes" id="UP000054526"/>
    </source>
</evidence>
<keyword evidence="4 7" id="KW-0175">Coiled coil</keyword>
<dbReference type="CDD" id="cd09912">
    <property type="entry name" value="DLP_2"/>
    <property type="match status" value="1"/>
</dbReference>
<evidence type="ECO:0000256" key="1">
    <source>
        <dbReference type="ARBA" id="ARBA00004370"/>
    </source>
</evidence>
<feature type="transmembrane region" description="Helical" evidence="8">
    <location>
        <begin position="483"/>
        <end position="508"/>
    </location>
</feature>
<dbReference type="PANTHER" id="PTHR10465">
    <property type="entry name" value="TRANSMEMBRANE GTPASE FZO1"/>
    <property type="match status" value="1"/>
</dbReference>
<keyword evidence="8" id="KW-0812">Transmembrane</keyword>
<feature type="coiled-coil region" evidence="7">
    <location>
        <begin position="398"/>
        <end position="425"/>
    </location>
</feature>
<feature type="domain" description="Dynamin-type G" evidence="9">
    <location>
        <begin position="45"/>
        <end position="295"/>
    </location>
</feature>
<proteinExistence type="predicted"/>
<dbReference type="EMBL" id="JXAL01000006">
    <property type="protein sequence ID" value="KIL36677.1"/>
    <property type="molecule type" value="Genomic_DNA"/>
</dbReference>
<evidence type="ECO:0000256" key="8">
    <source>
        <dbReference type="SAM" id="Phobius"/>
    </source>
</evidence>
<dbReference type="InterPro" id="IPR030381">
    <property type="entry name" value="G_DYNAMIN_dom"/>
</dbReference>
<evidence type="ECO:0000256" key="7">
    <source>
        <dbReference type="SAM" id="Coils"/>
    </source>
</evidence>
<name>A0ABR5A6M8_9BACL</name>
<dbReference type="InterPro" id="IPR045063">
    <property type="entry name" value="Dynamin_N"/>
</dbReference>
<accession>A0ABR5A6M8</accession>
<evidence type="ECO:0000259" key="9">
    <source>
        <dbReference type="PROSITE" id="PS51718"/>
    </source>
</evidence>
<keyword evidence="3" id="KW-0378">Hydrolase</keyword>
<dbReference type="SUPFAM" id="SSF52540">
    <property type="entry name" value="P-loop containing nucleoside triphosphate hydrolases"/>
    <property type="match status" value="1"/>
</dbReference>
<protein>
    <recommendedName>
        <fullName evidence="9">Dynamin-type G domain-containing protein</fullName>
    </recommendedName>
</protein>
<evidence type="ECO:0000256" key="2">
    <source>
        <dbReference type="ARBA" id="ARBA00022741"/>
    </source>
</evidence>